<dbReference type="EMBL" id="OX336425">
    <property type="protein sequence ID" value="CAI2766676.1"/>
    <property type="molecule type" value="Genomic_DNA"/>
</dbReference>
<feature type="signal peptide" evidence="1">
    <location>
        <begin position="1"/>
        <end position="20"/>
    </location>
</feature>
<dbReference type="Pfam" id="PF19783">
    <property type="entry name" value="DUF6268"/>
    <property type="match status" value="1"/>
</dbReference>
<dbReference type="KEGG" id="fcs:TRV642_1733"/>
<evidence type="ECO:0000256" key="1">
    <source>
        <dbReference type="SAM" id="SignalP"/>
    </source>
</evidence>
<evidence type="ECO:0000313" key="3">
    <source>
        <dbReference type="EMBL" id="CAI2766676.1"/>
    </source>
</evidence>
<protein>
    <recommendedName>
        <fullName evidence="2">DUF6268 domain-containing protein</fullName>
    </recommendedName>
</protein>
<name>A0A9W4TH65_9FLAO</name>
<proteinExistence type="predicted"/>
<evidence type="ECO:0000259" key="2">
    <source>
        <dbReference type="Pfam" id="PF19783"/>
    </source>
</evidence>
<dbReference type="InterPro" id="IPR046235">
    <property type="entry name" value="DUF6268"/>
</dbReference>
<keyword evidence="1" id="KW-0732">Signal</keyword>
<dbReference type="RefSeq" id="WP_263362709.1">
    <property type="nucleotide sequence ID" value="NZ_OX336425.1"/>
</dbReference>
<feature type="chain" id="PRO_5040805963" description="DUF6268 domain-containing protein" evidence="1">
    <location>
        <begin position="21"/>
        <end position="280"/>
    </location>
</feature>
<dbReference type="Proteomes" id="UP001152749">
    <property type="component" value="Chromosome"/>
</dbReference>
<dbReference type="AlphaFoldDB" id="A0A9W4TH65"/>
<evidence type="ECO:0000313" key="4">
    <source>
        <dbReference type="Proteomes" id="UP001152749"/>
    </source>
</evidence>
<accession>A0A9W4TH65</accession>
<feature type="domain" description="DUF6268" evidence="2">
    <location>
        <begin position="31"/>
        <end position="279"/>
    </location>
</feature>
<organism evidence="3 4">
    <name type="scientific">Flavobacterium collinsii</name>
    <dbReference type="NCBI Taxonomy" id="1114861"/>
    <lineage>
        <taxon>Bacteria</taxon>
        <taxon>Pseudomonadati</taxon>
        <taxon>Bacteroidota</taxon>
        <taxon>Flavobacteriia</taxon>
        <taxon>Flavobacteriales</taxon>
        <taxon>Flavobacteriaceae</taxon>
        <taxon>Flavobacterium</taxon>
    </lineage>
</organism>
<reference evidence="3" key="1">
    <citation type="submission" date="2022-09" db="EMBL/GenBank/DDBJ databases">
        <authorList>
            <person name="Duchaud E."/>
        </authorList>
    </citation>
    <scope>NUCLEOTIDE SEQUENCE</scope>
    <source>
        <strain evidence="3">TRV642</strain>
    </source>
</reference>
<gene>
    <name evidence="3" type="ORF">TRV642_1733</name>
</gene>
<sequence>MKIRILISSILLISFFSMKAQEQIEINLSLKTEPTNKIDFTQSSIDIFYSNKLNGKTKITNTLEYSNLSANYELESYKTREDEEQFNQIQNKFEISHDLSNTMNLNFLIIPTLNFQSNANLSDLSLLGSLEMSQQFNSRASLKIGIARSTALGNAKFLPIVSFLYTFNNENSLQIGFPDSKITYSNTVRNKFRLTNSFNGSFYHLNATNQSINNAVKTTLSQMTTAFEYERNVDKNWFLNFKAGYDFNKKYNLIDRDNHKVYDFNPGNGYVLGIGIKYKH</sequence>